<accession>A0AAV7VT53</accession>
<name>A0AAV7VT53_PLEWA</name>
<comment type="caution">
    <text evidence="2">The sequence shown here is derived from an EMBL/GenBank/DDBJ whole genome shotgun (WGS) entry which is preliminary data.</text>
</comment>
<evidence type="ECO:0000313" key="3">
    <source>
        <dbReference type="Proteomes" id="UP001066276"/>
    </source>
</evidence>
<gene>
    <name evidence="2" type="ORF">NDU88_007527</name>
</gene>
<feature type="compositionally biased region" description="Low complexity" evidence="1">
    <location>
        <begin position="210"/>
        <end position="221"/>
    </location>
</feature>
<dbReference type="EMBL" id="JANPWB010000003">
    <property type="protein sequence ID" value="KAJ1203746.1"/>
    <property type="molecule type" value="Genomic_DNA"/>
</dbReference>
<feature type="compositionally biased region" description="Basic and acidic residues" evidence="1">
    <location>
        <begin position="238"/>
        <end position="247"/>
    </location>
</feature>
<organism evidence="2 3">
    <name type="scientific">Pleurodeles waltl</name>
    <name type="common">Iberian ribbed newt</name>
    <dbReference type="NCBI Taxonomy" id="8319"/>
    <lineage>
        <taxon>Eukaryota</taxon>
        <taxon>Metazoa</taxon>
        <taxon>Chordata</taxon>
        <taxon>Craniata</taxon>
        <taxon>Vertebrata</taxon>
        <taxon>Euteleostomi</taxon>
        <taxon>Amphibia</taxon>
        <taxon>Batrachia</taxon>
        <taxon>Caudata</taxon>
        <taxon>Salamandroidea</taxon>
        <taxon>Salamandridae</taxon>
        <taxon>Pleurodelinae</taxon>
        <taxon>Pleurodeles</taxon>
    </lineage>
</organism>
<feature type="region of interest" description="Disordered" evidence="1">
    <location>
        <begin position="1"/>
        <end position="330"/>
    </location>
</feature>
<keyword evidence="3" id="KW-1185">Reference proteome</keyword>
<protein>
    <submittedName>
        <fullName evidence="2">Uncharacterized protein</fullName>
    </submittedName>
</protein>
<reference evidence="2" key="1">
    <citation type="journal article" date="2022" name="bioRxiv">
        <title>Sequencing and chromosome-scale assembly of the giantPleurodeles waltlgenome.</title>
        <authorList>
            <person name="Brown T."/>
            <person name="Elewa A."/>
            <person name="Iarovenko S."/>
            <person name="Subramanian E."/>
            <person name="Araus A.J."/>
            <person name="Petzold A."/>
            <person name="Susuki M."/>
            <person name="Suzuki K.-i.T."/>
            <person name="Hayashi T."/>
            <person name="Toyoda A."/>
            <person name="Oliveira C."/>
            <person name="Osipova E."/>
            <person name="Leigh N.D."/>
            <person name="Simon A."/>
            <person name="Yun M.H."/>
        </authorList>
    </citation>
    <scope>NUCLEOTIDE SEQUENCE</scope>
    <source>
        <strain evidence="2">20211129_DDA</strain>
        <tissue evidence="2">Liver</tissue>
    </source>
</reference>
<evidence type="ECO:0000256" key="1">
    <source>
        <dbReference type="SAM" id="MobiDB-lite"/>
    </source>
</evidence>
<dbReference type="Proteomes" id="UP001066276">
    <property type="component" value="Chromosome 2_1"/>
</dbReference>
<evidence type="ECO:0000313" key="2">
    <source>
        <dbReference type="EMBL" id="KAJ1203746.1"/>
    </source>
</evidence>
<proteinExistence type="predicted"/>
<dbReference type="AlphaFoldDB" id="A0AAV7VT53"/>
<sequence>MPSGIPCPGPLGYGSLEEGSARPWPSEGPARVAEPEQGGETSPVDFQAWDPEGYSRLEEGSASPGPSRSLGSRLELSEHHHAWVSSPDPVPGALPLGGLEGKAQNRGSNLEPAGAHEPKLTGEASLGWVDPQAWAPQGMAGWRKGAPNPGHGRGPAGVSELEVEVEASPAWRTPRPRLLMVRRLEEGSARPRVRQGPGAWSELSEHSHAWESASEPALGALPPGGPDDKAHYRGSQPEARRLEEGSARPRAQLGPGAHLGLSEHSHAGEASQAPCHPAGWRTELRTGVPKPGPTRDLARGPSRAPELEPEEDASLGPTDSQASPTQGTAG</sequence>
<feature type="compositionally biased region" description="Polar residues" evidence="1">
    <location>
        <begin position="317"/>
        <end position="330"/>
    </location>
</feature>